<sequence>MTSAVVDYSGRRPDSWPYLPTEIIQQTIAWAWSLPMTGDERIEMLTSLSLVDKNILATINRLSMQDVHIATADYAYRYLDILRSRTSAERAAEAAHPSLTTLAPALADGLCRSITFHIPRPADAHTGEIRLYRARNPMGAALSATLDRIDAIKYVPGLTRLAVEYTDWGYNDVFDHDRLLNVPQSVRVLELRFRYGTEAGARVLEGLGGRYFGRPRCGAWALPAVRELVIEGVACLDFVVDTMQVCEQLERLELSEVRRMDKLAPLSPSVNTLVLRAQGALLDEDLLKKMELTLALRKGLFSEGGRSRIEIETSGAQSDVLQHLTEVCRSHNIDLVHREVS</sequence>
<proteinExistence type="predicted"/>
<evidence type="ECO:0000313" key="1">
    <source>
        <dbReference type="EMBL" id="KAI0058990.1"/>
    </source>
</evidence>
<evidence type="ECO:0000313" key="2">
    <source>
        <dbReference type="Proteomes" id="UP000814140"/>
    </source>
</evidence>
<gene>
    <name evidence="1" type="ORF">BV25DRAFT_1809815</name>
</gene>
<accession>A0ACB8SSB0</accession>
<comment type="caution">
    <text evidence="1">The sequence shown here is derived from an EMBL/GenBank/DDBJ whole genome shotgun (WGS) entry which is preliminary data.</text>
</comment>
<keyword evidence="2" id="KW-1185">Reference proteome</keyword>
<dbReference type="Proteomes" id="UP000814140">
    <property type="component" value="Unassembled WGS sequence"/>
</dbReference>
<reference evidence="1" key="1">
    <citation type="submission" date="2021-03" db="EMBL/GenBank/DDBJ databases">
        <authorList>
            <consortium name="DOE Joint Genome Institute"/>
            <person name="Ahrendt S."/>
            <person name="Looney B.P."/>
            <person name="Miyauchi S."/>
            <person name="Morin E."/>
            <person name="Drula E."/>
            <person name="Courty P.E."/>
            <person name="Chicoki N."/>
            <person name="Fauchery L."/>
            <person name="Kohler A."/>
            <person name="Kuo A."/>
            <person name="Labutti K."/>
            <person name="Pangilinan J."/>
            <person name="Lipzen A."/>
            <person name="Riley R."/>
            <person name="Andreopoulos W."/>
            <person name="He G."/>
            <person name="Johnson J."/>
            <person name="Barry K.W."/>
            <person name="Grigoriev I.V."/>
            <person name="Nagy L."/>
            <person name="Hibbett D."/>
            <person name="Henrissat B."/>
            <person name="Matheny P.B."/>
            <person name="Labbe J."/>
            <person name="Martin F."/>
        </authorList>
    </citation>
    <scope>NUCLEOTIDE SEQUENCE</scope>
    <source>
        <strain evidence="1">HHB10654</strain>
    </source>
</reference>
<name>A0ACB8SSB0_9AGAM</name>
<organism evidence="1 2">
    <name type="scientific">Artomyces pyxidatus</name>
    <dbReference type="NCBI Taxonomy" id="48021"/>
    <lineage>
        <taxon>Eukaryota</taxon>
        <taxon>Fungi</taxon>
        <taxon>Dikarya</taxon>
        <taxon>Basidiomycota</taxon>
        <taxon>Agaricomycotina</taxon>
        <taxon>Agaricomycetes</taxon>
        <taxon>Russulales</taxon>
        <taxon>Auriscalpiaceae</taxon>
        <taxon>Artomyces</taxon>
    </lineage>
</organism>
<reference evidence="1" key="2">
    <citation type="journal article" date="2022" name="New Phytol.">
        <title>Evolutionary transition to the ectomycorrhizal habit in the genomes of a hyperdiverse lineage of mushroom-forming fungi.</title>
        <authorList>
            <person name="Looney B."/>
            <person name="Miyauchi S."/>
            <person name="Morin E."/>
            <person name="Drula E."/>
            <person name="Courty P.E."/>
            <person name="Kohler A."/>
            <person name="Kuo A."/>
            <person name="LaButti K."/>
            <person name="Pangilinan J."/>
            <person name="Lipzen A."/>
            <person name="Riley R."/>
            <person name="Andreopoulos W."/>
            <person name="He G."/>
            <person name="Johnson J."/>
            <person name="Nolan M."/>
            <person name="Tritt A."/>
            <person name="Barry K.W."/>
            <person name="Grigoriev I.V."/>
            <person name="Nagy L.G."/>
            <person name="Hibbett D."/>
            <person name="Henrissat B."/>
            <person name="Matheny P.B."/>
            <person name="Labbe J."/>
            <person name="Martin F.M."/>
        </authorList>
    </citation>
    <scope>NUCLEOTIDE SEQUENCE</scope>
    <source>
        <strain evidence="1">HHB10654</strain>
    </source>
</reference>
<protein>
    <submittedName>
        <fullName evidence="1">Uncharacterized protein</fullName>
    </submittedName>
</protein>
<dbReference type="EMBL" id="MU277230">
    <property type="protein sequence ID" value="KAI0058990.1"/>
    <property type="molecule type" value="Genomic_DNA"/>
</dbReference>